<dbReference type="CDD" id="cd06261">
    <property type="entry name" value="TM_PBP2"/>
    <property type="match status" value="1"/>
</dbReference>
<proteinExistence type="inferred from homology"/>
<dbReference type="EMBL" id="CAEZZG010000015">
    <property type="protein sequence ID" value="CAB4759104.1"/>
    <property type="molecule type" value="Genomic_DNA"/>
</dbReference>
<dbReference type="GO" id="GO:0035435">
    <property type="term" value="P:phosphate ion transmembrane transport"/>
    <property type="evidence" value="ECO:0007669"/>
    <property type="project" value="InterPro"/>
</dbReference>
<evidence type="ECO:0000256" key="2">
    <source>
        <dbReference type="ARBA" id="ARBA00007069"/>
    </source>
</evidence>
<name>A0A6J6UIV6_9ZZZZ</name>
<evidence type="ECO:0000256" key="9">
    <source>
        <dbReference type="SAM" id="Phobius"/>
    </source>
</evidence>
<feature type="transmembrane region" description="Helical" evidence="9">
    <location>
        <begin position="176"/>
        <end position="199"/>
    </location>
</feature>
<keyword evidence="3" id="KW-0813">Transport</keyword>
<evidence type="ECO:0000256" key="6">
    <source>
        <dbReference type="ARBA" id="ARBA00022692"/>
    </source>
</evidence>
<dbReference type="InterPro" id="IPR035906">
    <property type="entry name" value="MetI-like_sf"/>
</dbReference>
<dbReference type="InterPro" id="IPR005672">
    <property type="entry name" value="Phosphate_PstA"/>
</dbReference>
<keyword evidence="4" id="KW-1003">Cell membrane</keyword>
<dbReference type="Gene3D" id="1.10.3720.10">
    <property type="entry name" value="MetI-like"/>
    <property type="match status" value="1"/>
</dbReference>
<dbReference type="NCBIfam" id="TIGR00974">
    <property type="entry name" value="3a0107s02c"/>
    <property type="match status" value="1"/>
</dbReference>
<organism evidence="11">
    <name type="scientific">freshwater metagenome</name>
    <dbReference type="NCBI Taxonomy" id="449393"/>
    <lineage>
        <taxon>unclassified sequences</taxon>
        <taxon>metagenomes</taxon>
        <taxon>ecological metagenomes</taxon>
    </lineage>
</organism>
<evidence type="ECO:0000256" key="1">
    <source>
        <dbReference type="ARBA" id="ARBA00004651"/>
    </source>
</evidence>
<dbReference type="GO" id="GO:0005886">
    <property type="term" value="C:plasma membrane"/>
    <property type="evidence" value="ECO:0007669"/>
    <property type="project" value="UniProtKB-SubCell"/>
</dbReference>
<dbReference type="GO" id="GO:0005315">
    <property type="term" value="F:phosphate transmembrane transporter activity"/>
    <property type="evidence" value="ECO:0007669"/>
    <property type="project" value="InterPro"/>
</dbReference>
<dbReference type="PANTHER" id="PTHR42922">
    <property type="entry name" value="PHOSPHATE TRANSPORT SYSTEM PERMEASE PROTEIN PSTA"/>
    <property type="match status" value="1"/>
</dbReference>
<feature type="transmembrane region" description="Helical" evidence="9">
    <location>
        <begin position="134"/>
        <end position="164"/>
    </location>
</feature>
<comment type="subcellular location">
    <subcellularLocation>
        <location evidence="1">Cell membrane</location>
        <topology evidence="1">Multi-pass membrane protein</topology>
    </subcellularLocation>
</comment>
<reference evidence="11" key="1">
    <citation type="submission" date="2020-05" db="EMBL/GenBank/DDBJ databases">
        <authorList>
            <person name="Chiriac C."/>
            <person name="Salcher M."/>
            <person name="Ghai R."/>
            <person name="Kavagutti S V."/>
        </authorList>
    </citation>
    <scope>NUCLEOTIDE SEQUENCE</scope>
</reference>
<evidence type="ECO:0000256" key="7">
    <source>
        <dbReference type="ARBA" id="ARBA00022989"/>
    </source>
</evidence>
<gene>
    <name evidence="11" type="ORF">UFOPK2844_00969</name>
</gene>
<dbReference type="InterPro" id="IPR000515">
    <property type="entry name" value="MetI-like"/>
</dbReference>
<dbReference type="PROSITE" id="PS50928">
    <property type="entry name" value="ABC_TM1"/>
    <property type="match status" value="1"/>
</dbReference>
<keyword evidence="5" id="KW-0592">Phosphate transport</keyword>
<evidence type="ECO:0000256" key="5">
    <source>
        <dbReference type="ARBA" id="ARBA00022592"/>
    </source>
</evidence>
<feature type="transmembrane region" description="Helical" evidence="9">
    <location>
        <begin position="49"/>
        <end position="69"/>
    </location>
</feature>
<keyword evidence="7 9" id="KW-1133">Transmembrane helix</keyword>
<feature type="transmembrane region" description="Helical" evidence="9">
    <location>
        <begin position="23"/>
        <end position="43"/>
    </location>
</feature>
<sequence length="351" mass="37007">MSTPTISKVKPTQPWKRTPKQQLLIAVNLVGAAVISFVVVFATAMKGKLAYLAIFFISVIVINFVENYIKRGMAAAKDSIATSFATAGLIVAVVPIFSILFTIFDRGRAGLNFNLFVQDMKSNGPNDPLGQGGLLHALIGSGIMVGIALLISLPIGILTAIYLTEIKGIYSRPIKFLVQAMSGVPSIVAGLFILSAIVFPITKSSSGFMGGLALAILMIPTIARTSEEVLLLIPNDLREAGVALGGTQWRTISLIVVPAAKSGLITATILGLARVAGETAPLILVSGGGDSVNPNPFHAPMGSLPFYIWKGFTYGTTESIARSWAGIFVLLSIIFLLFIAARTLSGSGDKK</sequence>
<evidence type="ECO:0000256" key="4">
    <source>
        <dbReference type="ARBA" id="ARBA00022475"/>
    </source>
</evidence>
<dbReference type="SUPFAM" id="SSF161098">
    <property type="entry name" value="MetI-like"/>
    <property type="match status" value="1"/>
</dbReference>
<feature type="transmembrane region" description="Helical" evidence="9">
    <location>
        <begin position="81"/>
        <end position="104"/>
    </location>
</feature>
<evidence type="ECO:0000256" key="8">
    <source>
        <dbReference type="ARBA" id="ARBA00023136"/>
    </source>
</evidence>
<comment type="similarity">
    <text evidence="2">Belongs to the binding-protein-dependent transport system permease family. CysTW subfamily.</text>
</comment>
<evidence type="ECO:0000256" key="3">
    <source>
        <dbReference type="ARBA" id="ARBA00022448"/>
    </source>
</evidence>
<evidence type="ECO:0000313" key="11">
    <source>
        <dbReference type="EMBL" id="CAB4759104.1"/>
    </source>
</evidence>
<protein>
    <submittedName>
        <fullName evidence="11">Unannotated protein</fullName>
    </submittedName>
</protein>
<dbReference type="Pfam" id="PF00528">
    <property type="entry name" value="BPD_transp_1"/>
    <property type="match status" value="1"/>
</dbReference>
<dbReference type="AlphaFoldDB" id="A0A6J6UIV6"/>
<dbReference type="InterPro" id="IPR051408">
    <property type="entry name" value="Phosphate_transprt_permease"/>
</dbReference>
<evidence type="ECO:0000259" key="10">
    <source>
        <dbReference type="PROSITE" id="PS50928"/>
    </source>
</evidence>
<accession>A0A6J6UIV6</accession>
<feature type="transmembrane region" description="Helical" evidence="9">
    <location>
        <begin position="324"/>
        <end position="344"/>
    </location>
</feature>
<keyword evidence="6 9" id="KW-0812">Transmembrane</keyword>
<keyword evidence="8 9" id="KW-0472">Membrane</keyword>
<dbReference type="PANTHER" id="PTHR42922:SF1">
    <property type="entry name" value="PHOSPHATE TRANSPORT SYSTEM PERMEASE PROTEIN PSTA"/>
    <property type="match status" value="1"/>
</dbReference>
<feature type="domain" description="ABC transmembrane type-1" evidence="10">
    <location>
        <begin position="138"/>
        <end position="339"/>
    </location>
</feature>